<dbReference type="Gene3D" id="3.40.50.410">
    <property type="entry name" value="von Willebrand factor, type A domain"/>
    <property type="match status" value="2"/>
</dbReference>
<dbReference type="SMART" id="SM00706">
    <property type="entry name" value="TECPR"/>
    <property type="match status" value="6"/>
</dbReference>
<dbReference type="InterPro" id="IPR001846">
    <property type="entry name" value="VWF_type-D"/>
</dbReference>
<dbReference type="Pfam" id="PF06462">
    <property type="entry name" value="Hyd_WA"/>
    <property type="match status" value="2"/>
</dbReference>
<protein>
    <submittedName>
        <fullName evidence="14">ZAN protein</fullName>
    </submittedName>
</protein>
<organism evidence="14 15">
    <name type="scientific">Branchiostoma lanceolatum</name>
    <name type="common">Common lancelet</name>
    <name type="synonym">Amphioxus lanceolatum</name>
    <dbReference type="NCBI Taxonomy" id="7740"/>
    <lineage>
        <taxon>Eukaryota</taxon>
        <taxon>Metazoa</taxon>
        <taxon>Chordata</taxon>
        <taxon>Cephalochordata</taxon>
        <taxon>Leptocardii</taxon>
        <taxon>Amphioxiformes</taxon>
        <taxon>Branchiostomatidae</taxon>
        <taxon>Branchiostoma</taxon>
    </lineage>
</organism>
<dbReference type="FunFam" id="3.40.50.410:FF:000004">
    <property type="entry name" value="collagen alpha-6(VI) chain"/>
    <property type="match status" value="2"/>
</dbReference>
<dbReference type="InterPro" id="IPR006624">
    <property type="entry name" value="Beta-propeller_rpt_TECPR"/>
</dbReference>
<comment type="caution">
    <text evidence="7">Lacks conserved residue(s) required for the propagation of feature annotation.</text>
</comment>
<proteinExistence type="predicted"/>
<dbReference type="SMART" id="SM00059">
    <property type="entry name" value="FN2"/>
    <property type="match status" value="2"/>
</dbReference>
<evidence type="ECO:0000313" key="14">
    <source>
        <dbReference type="EMBL" id="CAH1253806.1"/>
    </source>
</evidence>
<dbReference type="InterPro" id="IPR013806">
    <property type="entry name" value="Kringle-like"/>
</dbReference>
<evidence type="ECO:0000256" key="1">
    <source>
        <dbReference type="ARBA" id="ARBA00004613"/>
    </source>
</evidence>
<evidence type="ECO:0000256" key="7">
    <source>
        <dbReference type="PROSITE-ProRule" id="PRU00479"/>
    </source>
</evidence>
<feature type="domain" description="Fibronectin type-II" evidence="12">
    <location>
        <begin position="192"/>
        <end position="241"/>
    </location>
</feature>
<dbReference type="Pfam" id="PF19193">
    <property type="entry name" value="Tectonin"/>
    <property type="match status" value="1"/>
</dbReference>
<evidence type="ECO:0000256" key="2">
    <source>
        <dbReference type="ARBA" id="ARBA00022525"/>
    </source>
</evidence>
<dbReference type="SMART" id="SM00832">
    <property type="entry name" value="C8"/>
    <property type="match status" value="1"/>
</dbReference>
<dbReference type="SUPFAM" id="SSF57567">
    <property type="entry name" value="Serine protease inhibitors"/>
    <property type="match status" value="1"/>
</dbReference>
<feature type="compositionally biased region" description="Acidic residues" evidence="9">
    <location>
        <begin position="1424"/>
        <end position="1434"/>
    </location>
</feature>
<feature type="chain" id="PRO_5035433357" evidence="10">
    <location>
        <begin position="19"/>
        <end position="1525"/>
    </location>
</feature>
<evidence type="ECO:0000256" key="5">
    <source>
        <dbReference type="ARBA" id="ARBA00023157"/>
    </source>
</evidence>
<dbReference type="SUPFAM" id="SSF57440">
    <property type="entry name" value="Kringle-like"/>
    <property type="match status" value="2"/>
</dbReference>
<dbReference type="SMART" id="SM00327">
    <property type="entry name" value="VWA"/>
    <property type="match status" value="2"/>
</dbReference>
<evidence type="ECO:0000256" key="10">
    <source>
        <dbReference type="SAM" id="SignalP"/>
    </source>
</evidence>
<dbReference type="Gene3D" id="2.10.10.10">
    <property type="entry name" value="Fibronectin, type II, collagen-binding"/>
    <property type="match status" value="2"/>
</dbReference>
<dbReference type="InterPro" id="IPR036465">
    <property type="entry name" value="vWFA_dom_sf"/>
</dbReference>
<dbReference type="CDD" id="cd01472">
    <property type="entry name" value="vWA_collagen"/>
    <property type="match status" value="1"/>
</dbReference>
<keyword evidence="4" id="KW-0677">Repeat</keyword>
<dbReference type="PANTHER" id="PTHR24020:SF87">
    <property type="entry name" value="COLLAGEN ALPHA-1(VI) CHAIN-LIKE"/>
    <property type="match status" value="1"/>
</dbReference>
<dbReference type="InterPro" id="IPR002919">
    <property type="entry name" value="TIL_dom"/>
</dbReference>
<gene>
    <name evidence="14" type="primary">ZAN</name>
    <name evidence="14" type="ORF">BLAG_LOCUS13441</name>
</gene>
<sequence length="1525" mass="167728">MTCHFALVLALALLVGWAHPAKSMPAEDQQLDELPQQMEGLLEEIEELIDEEDKGRADELEKQSYMDEFDAENNGASMGEYQKDNELWVDENHERGISVNLDQEPWVDGVDEDTLEEWREGYRTEHAQEIHAEKQLEEVRSTECVFPWTYKGKSYVSCSHAGWSYAWCSKTSNYVSGSGWKKCDRDELKLHSPGAKCIFPFTYRRKTYDKCTSYYAKYPWCSLLPALGAEKLGIGWRYCDNDDLNPQPSQPHPCLGQLTCPSQKPGTCVAWGDPHYITFDNRRHDFQGTCKYTLVRHADFRVAVRNVHRGWNRRVAYCDHVEVIVHGYKIEILSGSEVLVNGYRRSLPACLNQKVAISISGLNVLVQTSHCFSLTFGSRRVEIRVPDSYKGQLSGMCGNYNGQPNDDNLMPDGQVASTSLLYGNSWIALHDHTCPDTRPQDNFDSKDISSGDRQKYLHPTKCGLLTAPNGPFRSCHTTLSPSQYVETCVFDMAAAQGDQDMLCKNLQAYADACVSAGGKPGQWRRSGFCEVPCQPHSHYSQCATACPRTCADSGTGPRPCTKNCVESCVCDNGYVLSGTKCVPLNSCGCSKDGNLYEKNEVWKSGSRICTCLPTRRIQCDRSTGCKSPLDLFLLLDGSGSVKTDNFEKVKQFSVDVVNSFDVSSTATRVGLVQYSDGKNLVFNLGDKADKASTVSAIQGVAYQKGGTKTGAAMQFVGQKAAWRGGNVPKVLIVVTDGESYDSVTAAAQNLAADGVKVYAIGVGGFDHKELLQIANNDQDNVIELTDFNALATKIDEIATAVCTYPSEGTSWNPIEGSLSFVSIGFCGVWGVNTAGEVLYRVGTYGNEKAPGTEWLKVSGNVKLVHISSGKGIVWGITAKYRVYVRIGITAQRPQGTGWTEIRGIGLKSVCVSGYYVWGVTTTGKVYYRTGVTAGKLTGTRWTMLRGTAIRGLSYVAIGYAGVWGVTSSGAIWYRSGTYGGKGSAGTRWVQVTGSLVSISVGYNVVWGVSAIRQVFIRIGITAQTPLGTAWRMVGGSLTQIYVSSPSNRVWGCGPSYHIYIRIGITWRPPAPPPSPEITCHSKADIHFLVDGSKSVKTRNFPSVRQFILKLAAGFEIGPNKARIGVYQFAKDMRTEFKMNQYNDRGAVLNAIKKIEFMNKGQTRTGSSLKAVYNEFTKANGARDDATKVIILLTDGKATDQVRAPAQYVKNKGARVFAVGVAKYKMDELKLMASKDDYVATAKDFGDLDRIRDTVLKGVCNAEKGKRNIGAEVENGLQYLKRTAVELRDELEGQKNLGLETLQTETGERAVMHLREILDSMSELTTDAIEQGEEAAQEVSLVLNVIDQKLQEVRDLPDIRDELEDVQDLPEPDGLEDVQDLPEPDGLEDVQDLPEPDGLEDVQDLPEPGGLEDVQDLPEPGGLEDVQDLPEPDGLEDVRDLPEPDGLEDVQDLSEPDGLEDVQDLSEPDGLEDVQDLSEPDGLEDVQDLPEPDGLEDVQDLSEPDGLEEAEEFEEVLKEFEEKIGG</sequence>
<dbReference type="InterPro" id="IPR002035">
    <property type="entry name" value="VWF_A"/>
</dbReference>
<dbReference type="Pfam" id="PF08742">
    <property type="entry name" value="C8"/>
    <property type="match status" value="1"/>
</dbReference>
<feature type="domain" description="VWFD" evidence="13">
    <location>
        <begin position="266"/>
        <end position="435"/>
    </location>
</feature>
<comment type="subcellular location">
    <subcellularLocation>
        <location evidence="1">Secreted</location>
    </subcellularLocation>
</comment>
<feature type="compositionally biased region" description="Acidic residues" evidence="9">
    <location>
        <begin position="1364"/>
        <end position="1403"/>
    </location>
</feature>
<dbReference type="EMBL" id="OV696687">
    <property type="protein sequence ID" value="CAH1253806.1"/>
    <property type="molecule type" value="Genomic_DNA"/>
</dbReference>
<dbReference type="PROSITE" id="PS50234">
    <property type="entry name" value="VWFA"/>
    <property type="match status" value="2"/>
</dbReference>
<dbReference type="Pfam" id="PF00094">
    <property type="entry name" value="VWD"/>
    <property type="match status" value="1"/>
</dbReference>
<dbReference type="SMART" id="SM00216">
    <property type="entry name" value="VWD"/>
    <property type="match status" value="1"/>
</dbReference>
<keyword evidence="8" id="KW-0175">Coiled coil</keyword>
<evidence type="ECO:0000256" key="4">
    <source>
        <dbReference type="ARBA" id="ARBA00022737"/>
    </source>
</evidence>
<keyword evidence="3 10" id="KW-0732">Signal</keyword>
<dbReference type="Gene3D" id="2.10.25.10">
    <property type="entry name" value="Laminin"/>
    <property type="match status" value="1"/>
</dbReference>
<dbReference type="Pfam" id="PF01826">
    <property type="entry name" value="TIL"/>
    <property type="match status" value="1"/>
</dbReference>
<dbReference type="Proteomes" id="UP000838412">
    <property type="component" value="Chromosome 2"/>
</dbReference>
<dbReference type="SUPFAM" id="SSF53300">
    <property type="entry name" value="vWA-like"/>
    <property type="match status" value="2"/>
</dbReference>
<evidence type="ECO:0000256" key="3">
    <source>
        <dbReference type="ARBA" id="ARBA00022729"/>
    </source>
</evidence>
<reference evidence="14" key="1">
    <citation type="submission" date="2022-01" db="EMBL/GenBank/DDBJ databases">
        <authorList>
            <person name="Braso-Vives M."/>
        </authorList>
    </citation>
    <scope>NUCLEOTIDE SEQUENCE</scope>
</reference>
<dbReference type="OrthoDB" id="5945029at2759"/>
<dbReference type="Pfam" id="PF00092">
    <property type="entry name" value="VWA"/>
    <property type="match status" value="2"/>
</dbReference>
<dbReference type="PANTHER" id="PTHR24020">
    <property type="entry name" value="COLLAGEN ALPHA"/>
    <property type="match status" value="1"/>
</dbReference>
<evidence type="ECO:0000313" key="15">
    <source>
        <dbReference type="Proteomes" id="UP000838412"/>
    </source>
</evidence>
<accession>A0A8K0EJL5</accession>
<name>A0A8K0EJL5_BRALA</name>
<dbReference type="InterPro" id="IPR036084">
    <property type="entry name" value="Ser_inhib-like_sf"/>
</dbReference>
<dbReference type="InterPro" id="IPR014853">
    <property type="entry name" value="VWF/SSPO/ZAN-like_Cys-rich_dom"/>
</dbReference>
<feature type="compositionally biased region" description="Acidic residues" evidence="9">
    <location>
        <begin position="1442"/>
        <end position="1513"/>
    </location>
</feature>
<dbReference type="FunFam" id="2.10.25.10:FF:000055">
    <property type="entry name" value="alpha-tectorin isoform X1"/>
    <property type="match status" value="1"/>
</dbReference>
<dbReference type="PROSITE" id="PS51233">
    <property type="entry name" value="VWFD"/>
    <property type="match status" value="1"/>
</dbReference>
<evidence type="ECO:0000259" key="12">
    <source>
        <dbReference type="PROSITE" id="PS51092"/>
    </source>
</evidence>
<feature type="domain" description="Fibronectin type-II" evidence="12">
    <location>
        <begin position="139"/>
        <end position="185"/>
    </location>
</feature>
<keyword evidence="2" id="KW-0964">Secreted</keyword>
<feature type="domain" description="VWFA" evidence="11">
    <location>
        <begin position="1084"/>
        <end position="1254"/>
    </location>
</feature>
<dbReference type="GO" id="GO:0005576">
    <property type="term" value="C:extracellular region"/>
    <property type="evidence" value="ECO:0007669"/>
    <property type="project" value="UniProtKB-SubCell"/>
</dbReference>
<feature type="compositionally biased region" description="Basic and acidic residues" evidence="9">
    <location>
        <begin position="1514"/>
        <end position="1525"/>
    </location>
</feature>
<feature type="signal peptide" evidence="10">
    <location>
        <begin position="1"/>
        <end position="18"/>
    </location>
</feature>
<keyword evidence="15" id="KW-1185">Reference proteome</keyword>
<feature type="region of interest" description="Disordered" evidence="9">
    <location>
        <begin position="1364"/>
        <end position="1525"/>
    </location>
</feature>
<dbReference type="PROSITE" id="PS51092">
    <property type="entry name" value="FN2_2"/>
    <property type="match status" value="2"/>
</dbReference>
<dbReference type="InterPro" id="IPR000562">
    <property type="entry name" value="FN_type2_dom"/>
</dbReference>
<evidence type="ECO:0000256" key="8">
    <source>
        <dbReference type="SAM" id="Coils"/>
    </source>
</evidence>
<keyword evidence="5" id="KW-1015">Disulfide bond</keyword>
<feature type="domain" description="VWFA" evidence="11">
    <location>
        <begin position="630"/>
        <end position="797"/>
    </location>
</feature>
<dbReference type="Pfam" id="PF00040">
    <property type="entry name" value="fn2"/>
    <property type="match status" value="2"/>
</dbReference>
<dbReference type="InterPro" id="IPR036943">
    <property type="entry name" value="FN_type2_sf"/>
</dbReference>
<evidence type="ECO:0000256" key="6">
    <source>
        <dbReference type="ARBA" id="ARBA00023180"/>
    </source>
</evidence>
<dbReference type="PRINTS" id="PR00453">
    <property type="entry name" value="VWFADOMAIN"/>
</dbReference>
<feature type="coiled-coil region" evidence="8">
    <location>
        <begin position="31"/>
        <end position="58"/>
    </location>
</feature>
<dbReference type="InterPro" id="IPR050525">
    <property type="entry name" value="ECM_Assembly_Org"/>
</dbReference>
<evidence type="ECO:0000259" key="11">
    <source>
        <dbReference type="PROSITE" id="PS50234"/>
    </source>
</evidence>
<keyword evidence="6" id="KW-0325">Glycoprotein</keyword>
<evidence type="ECO:0000259" key="13">
    <source>
        <dbReference type="PROSITE" id="PS51233"/>
    </source>
</evidence>
<dbReference type="CDD" id="cd19941">
    <property type="entry name" value="TIL"/>
    <property type="match status" value="1"/>
</dbReference>
<evidence type="ECO:0000256" key="9">
    <source>
        <dbReference type="SAM" id="MobiDB-lite"/>
    </source>
</evidence>